<evidence type="ECO:0000313" key="3">
    <source>
        <dbReference type="Proteomes" id="UP000530564"/>
    </source>
</evidence>
<dbReference type="PANTHER" id="PTHR40115">
    <property type="entry name" value="INNER MEMBRANE PROTEIN WITH PEPSY TM HELIX"/>
    <property type="match status" value="1"/>
</dbReference>
<dbReference type="AlphaFoldDB" id="A0A839ZZ49"/>
<reference evidence="2 3" key="1">
    <citation type="submission" date="2020-08" db="EMBL/GenBank/DDBJ databases">
        <title>Genomic Encyclopedia of Type Strains, Phase IV (KMG-IV): sequencing the most valuable type-strain genomes for metagenomic binning, comparative biology and taxonomic classification.</title>
        <authorList>
            <person name="Goeker M."/>
        </authorList>
    </citation>
    <scope>NUCLEOTIDE SEQUENCE [LARGE SCALE GENOMIC DNA]</scope>
    <source>
        <strain evidence="2 3">DSM 21793</strain>
    </source>
</reference>
<keyword evidence="1" id="KW-0472">Membrane</keyword>
<accession>A0A839ZZ49</accession>
<gene>
    <name evidence="2" type="ORF">GGQ61_001104</name>
</gene>
<keyword evidence="1" id="KW-0812">Transmembrane</keyword>
<dbReference type="InterPro" id="IPR032307">
    <property type="entry name" value="PepSY_TM-like_2"/>
</dbReference>
<keyword evidence="3" id="KW-1185">Reference proteome</keyword>
<dbReference type="Pfam" id="PF16357">
    <property type="entry name" value="PepSY_TM_like_2"/>
    <property type="match status" value="1"/>
</dbReference>
<dbReference type="EMBL" id="JACIDK010000001">
    <property type="protein sequence ID" value="MBB3890407.1"/>
    <property type="molecule type" value="Genomic_DNA"/>
</dbReference>
<comment type="caution">
    <text evidence="2">The sequence shown here is derived from an EMBL/GenBank/DDBJ whole genome shotgun (WGS) entry which is preliminary data.</text>
</comment>
<sequence>MDAKATIDEEKAKAKRKAQRRAALMRQMVKWHWISAAICLVGMLLFAITGITLNHAGAIEAKPNTVEAEGQLPAELLSVAKAAQAEQGALPDPIRVWLAKDMGVKAPKAAAIEWTDEEAYVSLPRPGGDGWVTFDVGTGAVVHESTSRGPVAYLNDLHKGRNTGAVWSLFLDVFAIGCVIFCLTGLVLLQLHSKARKITWPLVGLGLAVPLILVLIFLH</sequence>
<feature type="transmembrane region" description="Helical" evidence="1">
    <location>
        <begin position="169"/>
        <end position="192"/>
    </location>
</feature>
<evidence type="ECO:0000256" key="1">
    <source>
        <dbReference type="SAM" id="Phobius"/>
    </source>
</evidence>
<proteinExistence type="predicted"/>
<feature type="transmembrane region" description="Helical" evidence="1">
    <location>
        <begin position="198"/>
        <end position="218"/>
    </location>
</feature>
<feature type="transmembrane region" description="Helical" evidence="1">
    <location>
        <begin position="31"/>
        <end position="53"/>
    </location>
</feature>
<keyword evidence="1" id="KW-1133">Transmembrane helix</keyword>
<dbReference type="RefSeq" id="WP_343056041.1">
    <property type="nucleotide sequence ID" value="NZ_JACIDK010000001.1"/>
</dbReference>
<name>A0A839ZZ49_9CAUL</name>
<protein>
    <recommendedName>
        <fullName evidence="4">PepSY-associated transmembrane protein</fullName>
    </recommendedName>
</protein>
<evidence type="ECO:0000313" key="2">
    <source>
        <dbReference type="EMBL" id="MBB3890407.1"/>
    </source>
</evidence>
<organism evidence="2 3">
    <name type="scientific">Phenylobacterium haematophilum</name>
    <dbReference type="NCBI Taxonomy" id="98513"/>
    <lineage>
        <taxon>Bacteria</taxon>
        <taxon>Pseudomonadati</taxon>
        <taxon>Pseudomonadota</taxon>
        <taxon>Alphaproteobacteria</taxon>
        <taxon>Caulobacterales</taxon>
        <taxon>Caulobacteraceae</taxon>
        <taxon>Phenylobacterium</taxon>
    </lineage>
</organism>
<dbReference type="PANTHER" id="PTHR40115:SF1">
    <property type="entry name" value="INNER MEMBRANE PROTEIN WITH PEPSY TM HELIX"/>
    <property type="match status" value="1"/>
</dbReference>
<dbReference type="Proteomes" id="UP000530564">
    <property type="component" value="Unassembled WGS sequence"/>
</dbReference>
<evidence type="ECO:0008006" key="4">
    <source>
        <dbReference type="Google" id="ProtNLM"/>
    </source>
</evidence>